<dbReference type="GO" id="GO:0034039">
    <property type="term" value="F:8-oxo-7,8-dihydroguanine DNA N-glycosylase activity"/>
    <property type="evidence" value="ECO:0007669"/>
    <property type="project" value="TreeGrafter"/>
</dbReference>
<reference evidence="13" key="2">
    <citation type="submission" date="2021-01" db="EMBL/GenBank/DDBJ databases">
        <authorList>
            <person name="Schikora-Tamarit M.A."/>
        </authorList>
    </citation>
    <scope>NUCLEOTIDE SEQUENCE</scope>
    <source>
        <strain evidence="13">CBS6075</strain>
    </source>
</reference>
<dbReference type="SUPFAM" id="SSF55945">
    <property type="entry name" value="TATA-box binding protein-like"/>
    <property type="match status" value="1"/>
</dbReference>
<proteinExistence type="inferred from homology"/>
<keyword evidence="8" id="KW-0539">Nucleus</keyword>
<dbReference type="GeneID" id="70234023"/>
<reference evidence="13" key="1">
    <citation type="journal article" date="2021" name="Open Biol.">
        <title>Shared evolutionary footprints suggest mitochondrial oxidative damage underlies multiple complex I losses in fungi.</title>
        <authorList>
            <person name="Schikora-Tamarit M.A."/>
            <person name="Marcet-Houben M."/>
            <person name="Nosek J."/>
            <person name="Gabaldon T."/>
        </authorList>
    </citation>
    <scope>NUCLEOTIDE SEQUENCE</scope>
    <source>
        <strain evidence="13">CBS6075</strain>
    </source>
</reference>
<keyword evidence="10" id="KW-0326">Glycosidase</keyword>
<dbReference type="GO" id="GO:0006289">
    <property type="term" value="P:nucleotide-excision repair"/>
    <property type="evidence" value="ECO:0007669"/>
    <property type="project" value="InterPro"/>
</dbReference>
<keyword evidence="14" id="KW-1185">Reference proteome</keyword>
<evidence type="ECO:0000256" key="7">
    <source>
        <dbReference type="ARBA" id="ARBA00023239"/>
    </source>
</evidence>
<evidence type="ECO:0000256" key="11">
    <source>
        <dbReference type="ARBA" id="ARBA00044632"/>
    </source>
</evidence>
<keyword evidence="7" id="KW-0456">Lyase</keyword>
<evidence type="ECO:0000256" key="3">
    <source>
        <dbReference type="ARBA" id="ARBA00012720"/>
    </source>
</evidence>
<keyword evidence="5" id="KW-0378">Hydrolase</keyword>
<dbReference type="Gene3D" id="3.30.310.40">
    <property type="match status" value="1"/>
</dbReference>
<comment type="caution">
    <text evidence="13">The sequence shown here is derived from an EMBL/GenBank/DDBJ whole genome shotgun (WGS) entry which is preliminary data.</text>
</comment>
<evidence type="ECO:0000256" key="6">
    <source>
        <dbReference type="ARBA" id="ARBA00023204"/>
    </source>
</evidence>
<evidence type="ECO:0000256" key="10">
    <source>
        <dbReference type="ARBA" id="ARBA00023295"/>
    </source>
</evidence>
<evidence type="ECO:0000256" key="1">
    <source>
        <dbReference type="ARBA" id="ARBA00004123"/>
    </source>
</evidence>
<dbReference type="PANTHER" id="PTHR10242">
    <property type="entry name" value="8-OXOGUANINE DNA GLYCOSYLASE"/>
    <property type="match status" value="1"/>
</dbReference>
<dbReference type="CDD" id="cd00056">
    <property type="entry name" value="ENDO3c"/>
    <property type="match status" value="1"/>
</dbReference>
<dbReference type="GO" id="GO:0006285">
    <property type="term" value="P:base-excision repair, AP site formation"/>
    <property type="evidence" value="ECO:0007669"/>
    <property type="project" value="TreeGrafter"/>
</dbReference>
<evidence type="ECO:0000256" key="5">
    <source>
        <dbReference type="ARBA" id="ARBA00022801"/>
    </source>
</evidence>
<evidence type="ECO:0000259" key="12">
    <source>
        <dbReference type="SMART" id="SM00478"/>
    </source>
</evidence>
<dbReference type="PANTHER" id="PTHR10242:SF2">
    <property type="entry name" value="N-GLYCOSYLASE_DNA LYASE"/>
    <property type="match status" value="1"/>
</dbReference>
<sequence length="316" mass="36902">MFDLILPFPFIVIKYVQHSSSTNQPQELAISRVLRCGQAFRWKFVDDIWSCTIQNRVLLLKQDETFLHFASIPHMKDTEEVVMDYFNLQIKLEDLYLDWASKDKHFTKNSMNFGGIRMLRQDPWENLVSFICSTNNNVKRISKMCENLCIHYGDFLVDHQGIKHYLFPEPARLAGPNVETELRELGFGYRAKYIQQTAQMLTDKDEFLKLYTMRTEPHKACHEYLQSFKGVGPKVADCVCLMSLDKHDVVPVDTHVFKIATKDYRMPGKVLNKELYAQIQDKFKELWGEYAGWAHSVLFAADLRDLNNGINIKTEK</sequence>
<keyword evidence="9" id="KW-0511">Multifunctional enzyme</keyword>
<dbReference type="Gene3D" id="1.10.340.30">
    <property type="entry name" value="Hypothetical protein, domain 2"/>
    <property type="match status" value="1"/>
</dbReference>
<protein>
    <recommendedName>
        <fullName evidence="3">DNA-(apurinic or apyrimidinic site) lyase</fullName>
        <ecNumber evidence="3">4.2.99.18</ecNumber>
    </recommendedName>
</protein>
<dbReference type="Pfam" id="PF00730">
    <property type="entry name" value="HhH-GPD"/>
    <property type="match status" value="1"/>
</dbReference>
<comment type="similarity">
    <text evidence="2">Belongs to the type-1 OGG1 family.</text>
</comment>
<evidence type="ECO:0000256" key="2">
    <source>
        <dbReference type="ARBA" id="ARBA00010679"/>
    </source>
</evidence>
<dbReference type="FunFam" id="1.10.1670.10:FF:000005">
    <property type="entry name" value="N-glycosylase/DNA lyase OGG1"/>
    <property type="match status" value="1"/>
</dbReference>
<keyword evidence="6" id="KW-0234">DNA repair</keyword>
<dbReference type="GO" id="GO:0005634">
    <property type="term" value="C:nucleus"/>
    <property type="evidence" value="ECO:0007669"/>
    <property type="project" value="UniProtKB-SubCell"/>
</dbReference>
<dbReference type="EC" id="4.2.99.18" evidence="3"/>
<dbReference type="Proteomes" id="UP000769157">
    <property type="component" value="Unassembled WGS sequence"/>
</dbReference>
<comment type="catalytic activity">
    <reaction evidence="11">
        <text>2'-deoxyribonucleotide-(2'-deoxyribose 5'-phosphate)-2'-deoxyribonucleotide-DNA = a 3'-end 2'-deoxyribonucleotide-(2,3-dehydro-2,3-deoxyribose 5'-phosphate)-DNA + a 5'-end 5'-phospho-2'-deoxyribonucleoside-DNA + H(+)</text>
        <dbReference type="Rhea" id="RHEA:66592"/>
        <dbReference type="Rhea" id="RHEA-COMP:13180"/>
        <dbReference type="Rhea" id="RHEA-COMP:16897"/>
        <dbReference type="Rhea" id="RHEA-COMP:17067"/>
        <dbReference type="ChEBI" id="CHEBI:15378"/>
        <dbReference type="ChEBI" id="CHEBI:136412"/>
        <dbReference type="ChEBI" id="CHEBI:157695"/>
        <dbReference type="ChEBI" id="CHEBI:167181"/>
        <dbReference type="EC" id="4.2.99.18"/>
    </reaction>
</comment>
<dbReference type="Pfam" id="PF07934">
    <property type="entry name" value="OGG_N"/>
    <property type="match status" value="1"/>
</dbReference>
<accession>A0A9P8PAI1</accession>
<evidence type="ECO:0000256" key="9">
    <source>
        <dbReference type="ARBA" id="ARBA00023268"/>
    </source>
</evidence>
<evidence type="ECO:0000313" key="13">
    <source>
        <dbReference type="EMBL" id="KAH3668302.1"/>
    </source>
</evidence>
<dbReference type="SMART" id="SM00478">
    <property type="entry name" value="ENDO3c"/>
    <property type="match status" value="1"/>
</dbReference>
<dbReference type="InterPro" id="IPR052054">
    <property type="entry name" value="Oxidative_DNA_repair_enzyme"/>
</dbReference>
<dbReference type="InterPro" id="IPR012904">
    <property type="entry name" value="OGG_N"/>
</dbReference>
<dbReference type="InterPro" id="IPR023170">
    <property type="entry name" value="HhH_base_excis_C"/>
</dbReference>
<dbReference type="AlphaFoldDB" id="A0A9P8PAI1"/>
<dbReference type="GO" id="GO:0003684">
    <property type="term" value="F:damaged DNA binding"/>
    <property type="evidence" value="ECO:0007669"/>
    <property type="project" value="InterPro"/>
</dbReference>
<dbReference type="Gene3D" id="1.10.1670.10">
    <property type="entry name" value="Helix-hairpin-Helix base-excision DNA repair enzymes (C-terminal)"/>
    <property type="match status" value="1"/>
</dbReference>
<dbReference type="GO" id="GO:0140078">
    <property type="term" value="F:class I DNA-(apurinic or apyrimidinic site) endonuclease activity"/>
    <property type="evidence" value="ECO:0007669"/>
    <property type="project" value="UniProtKB-EC"/>
</dbReference>
<dbReference type="SUPFAM" id="SSF48150">
    <property type="entry name" value="DNA-glycosylase"/>
    <property type="match status" value="1"/>
</dbReference>
<evidence type="ECO:0000256" key="8">
    <source>
        <dbReference type="ARBA" id="ARBA00023242"/>
    </source>
</evidence>
<gene>
    <name evidence="13" type="ORF">OGAPHI_002056</name>
</gene>
<evidence type="ECO:0000256" key="4">
    <source>
        <dbReference type="ARBA" id="ARBA00022763"/>
    </source>
</evidence>
<dbReference type="InterPro" id="IPR011257">
    <property type="entry name" value="DNA_glycosylase"/>
</dbReference>
<dbReference type="OrthoDB" id="238681at2759"/>
<dbReference type="EMBL" id="JAEUBE010000158">
    <property type="protein sequence ID" value="KAH3668302.1"/>
    <property type="molecule type" value="Genomic_DNA"/>
</dbReference>
<evidence type="ECO:0000313" key="14">
    <source>
        <dbReference type="Proteomes" id="UP000769157"/>
    </source>
</evidence>
<keyword evidence="4" id="KW-0227">DNA damage</keyword>
<dbReference type="RefSeq" id="XP_046062716.1">
    <property type="nucleotide sequence ID" value="XM_046202884.1"/>
</dbReference>
<organism evidence="13 14">
    <name type="scientific">Ogataea philodendri</name>
    <dbReference type="NCBI Taxonomy" id="1378263"/>
    <lineage>
        <taxon>Eukaryota</taxon>
        <taxon>Fungi</taxon>
        <taxon>Dikarya</taxon>
        <taxon>Ascomycota</taxon>
        <taxon>Saccharomycotina</taxon>
        <taxon>Pichiomycetes</taxon>
        <taxon>Pichiales</taxon>
        <taxon>Pichiaceae</taxon>
        <taxon>Ogataea</taxon>
    </lineage>
</organism>
<name>A0A9P8PAI1_9ASCO</name>
<feature type="domain" description="HhH-GPD" evidence="12">
    <location>
        <begin position="132"/>
        <end position="303"/>
    </location>
</feature>
<comment type="subcellular location">
    <subcellularLocation>
        <location evidence="1">Nucleus</location>
    </subcellularLocation>
</comment>
<dbReference type="InterPro" id="IPR003265">
    <property type="entry name" value="HhH-GPD_domain"/>
</dbReference>